<feature type="compositionally biased region" description="Basic residues" evidence="3">
    <location>
        <begin position="370"/>
        <end position="391"/>
    </location>
</feature>
<keyword evidence="1" id="KW-0645">Protease</keyword>
<dbReference type="Proteomes" id="UP000027586">
    <property type="component" value="Unassembled WGS sequence"/>
</dbReference>
<sequence length="672" mass="76038">MSDNNQSPSNASAPEDVTMHEAPSQTNNTTPAQREGATSQSGDVPAQQENNANQQGPTTQSDEVPDRNPWVPDKQDTEWSPIPVLSPNASPEVVMDTLQRMIGEIDHTLTDLATGENQPRFQAMTRRRDELFERLSTLRRIHGNQTSDNATFSPRHEALVPRHLPAFQFYGGTRHVKNKARFDSAQSFLEEFHTVLEGHSLDVEQHWRRLMPLTVNSTSRAWLREVMAKDTVTNWDTFCQEIIKQYSPPCTVYYRRYHLRTMRQKGGESLRQYSTKFQEYCCYAVKSGIPNNQELVFNYLCSLHRRYRKRSWALVHNRYGEGIPGELEPIVQLVMTLASGERAPEDEKFDTSDYSSDSESDSEDSDSDHSRRKRRRSSSKKKGKAPMKKKGNSPIHRGSNHDETQCNTLHKIVNGALSTQASSQASSSRTPNFVPRSQQARAMQPRANQNLCWHCNKVPYTPGHECYEMKQARARRAQRINNNNIRSRMARLSTDNSMMEVDESQPDKQAQGKHTSSSLSCSSPNSILVPIILQNKRLRALVDTGSDHSIIDIEFAKENKFIITSHAHPGSVITSLKGHVGQRYGEIKDIQIQYAGHQYTHTFEVLPLADNVKVVIGLDLMPTLGISIHGLATKWDIVISLIKMKGTISHETQYKNDLLFSGGCCAYLYLNG</sequence>
<feature type="region of interest" description="Disordered" evidence="3">
    <location>
        <begin position="1"/>
        <end position="89"/>
    </location>
</feature>
<keyword evidence="2" id="KW-0378">Hydrolase</keyword>
<organism evidence="5 6">
    <name type="scientific">Lichtheimia corymbifera JMRC:FSU:9682</name>
    <dbReference type="NCBI Taxonomy" id="1263082"/>
    <lineage>
        <taxon>Eukaryota</taxon>
        <taxon>Fungi</taxon>
        <taxon>Fungi incertae sedis</taxon>
        <taxon>Mucoromycota</taxon>
        <taxon>Mucoromycotina</taxon>
        <taxon>Mucoromycetes</taxon>
        <taxon>Mucorales</taxon>
        <taxon>Lichtheimiaceae</taxon>
        <taxon>Lichtheimia</taxon>
    </lineage>
</organism>
<name>A0A068SHE4_9FUNG</name>
<keyword evidence="1" id="KW-0064">Aspartyl protease</keyword>
<feature type="region of interest" description="Disordered" evidence="3">
    <location>
        <begin position="341"/>
        <end position="403"/>
    </location>
</feature>
<feature type="compositionally biased region" description="Basic and acidic residues" evidence="3">
    <location>
        <begin position="342"/>
        <end position="351"/>
    </location>
</feature>
<dbReference type="EMBL" id="CBTN010000195">
    <property type="protein sequence ID" value="CDH61455.1"/>
    <property type="molecule type" value="Genomic_DNA"/>
</dbReference>
<evidence type="ECO:0000256" key="1">
    <source>
        <dbReference type="ARBA" id="ARBA00022750"/>
    </source>
</evidence>
<dbReference type="SUPFAM" id="SSF50630">
    <property type="entry name" value="Acid proteases"/>
    <property type="match status" value="1"/>
</dbReference>
<dbReference type="Gene3D" id="2.40.70.10">
    <property type="entry name" value="Acid Proteases"/>
    <property type="match status" value="1"/>
</dbReference>
<evidence type="ECO:0000256" key="2">
    <source>
        <dbReference type="ARBA" id="ARBA00022801"/>
    </source>
</evidence>
<dbReference type="AlphaFoldDB" id="A0A068SHE4"/>
<dbReference type="InterPro" id="IPR005162">
    <property type="entry name" value="Retrotrans_gag_dom"/>
</dbReference>
<feature type="compositionally biased region" description="Polar residues" evidence="3">
    <location>
        <begin position="23"/>
        <end position="62"/>
    </location>
</feature>
<feature type="compositionally biased region" description="Low complexity" evidence="3">
    <location>
        <begin position="418"/>
        <end position="428"/>
    </location>
</feature>
<reference evidence="5" key="1">
    <citation type="submission" date="2013-08" db="EMBL/GenBank/DDBJ databases">
        <title>Gene expansion shapes genome architecture in the human pathogen Lichtheimia corymbifera: an evolutionary genomics analysis in the ancient terrestrial Mucorales (Mucoromycotina).</title>
        <authorList>
            <person name="Schwartze V.U."/>
            <person name="Winter S."/>
            <person name="Shelest E."/>
            <person name="Marcet-Houben M."/>
            <person name="Horn F."/>
            <person name="Wehner S."/>
            <person name="Hoffmann K."/>
            <person name="Riege K."/>
            <person name="Sammeth M."/>
            <person name="Nowrousian M."/>
            <person name="Valiante V."/>
            <person name="Linde J."/>
            <person name="Jacobsen I.D."/>
            <person name="Marz M."/>
            <person name="Brakhage A.A."/>
            <person name="Gabaldon T."/>
            <person name="Bocker S."/>
            <person name="Voigt K."/>
        </authorList>
    </citation>
    <scope>NUCLEOTIDE SEQUENCE [LARGE SCALE GENOMIC DNA]</scope>
    <source>
        <strain evidence="5">FSU 9682</strain>
    </source>
</reference>
<dbReference type="InterPro" id="IPR001969">
    <property type="entry name" value="Aspartic_peptidase_AS"/>
</dbReference>
<dbReference type="GO" id="GO:0004190">
    <property type="term" value="F:aspartic-type endopeptidase activity"/>
    <property type="evidence" value="ECO:0007669"/>
    <property type="project" value="UniProtKB-KW"/>
</dbReference>
<evidence type="ECO:0000313" key="6">
    <source>
        <dbReference type="Proteomes" id="UP000027586"/>
    </source>
</evidence>
<dbReference type="InterPro" id="IPR001995">
    <property type="entry name" value="Peptidase_A2_cat"/>
</dbReference>
<feature type="compositionally biased region" description="Acidic residues" evidence="3">
    <location>
        <begin position="356"/>
        <end position="366"/>
    </location>
</feature>
<keyword evidence="6" id="KW-1185">Reference proteome</keyword>
<feature type="compositionally biased region" description="Polar residues" evidence="3">
    <location>
        <begin position="1"/>
        <end position="12"/>
    </location>
</feature>
<dbReference type="OrthoDB" id="2265483at2759"/>
<protein>
    <recommendedName>
        <fullName evidence="4">Peptidase A2 domain-containing protein</fullName>
    </recommendedName>
</protein>
<feature type="domain" description="Peptidase A2" evidence="4">
    <location>
        <begin position="538"/>
        <end position="551"/>
    </location>
</feature>
<dbReference type="Pfam" id="PF00077">
    <property type="entry name" value="RVP"/>
    <property type="match status" value="1"/>
</dbReference>
<dbReference type="PROSITE" id="PS50175">
    <property type="entry name" value="ASP_PROT_RETROV"/>
    <property type="match status" value="1"/>
</dbReference>
<feature type="compositionally biased region" description="Polar residues" evidence="3">
    <location>
        <begin position="429"/>
        <end position="442"/>
    </location>
</feature>
<dbReference type="Pfam" id="PF03732">
    <property type="entry name" value="Retrotrans_gag"/>
    <property type="match status" value="1"/>
</dbReference>
<dbReference type="GO" id="GO:0006508">
    <property type="term" value="P:proteolysis"/>
    <property type="evidence" value="ECO:0007669"/>
    <property type="project" value="InterPro"/>
</dbReference>
<feature type="region of interest" description="Disordered" evidence="3">
    <location>
        <begin position="495"/>
        <end position="521"/>
    </location>
</feature>
<dbReference type="VEuPathDB" id="FungiDB:LCOR_12230.1"/>
<evidence type="ECO:0000256" key="3">
    <source>
        <dbReference type="SAM" id="MobiDB-lite"/>
    </source>
</evidence>
<gene>
    <name evidence="5" type="ORF">LCOR_12230.1</name>
</gene>
<dbReference type="PROSITE" id="PS00141">
    <property type="entry name" value="ASP_PROTEASE"/>
    <property type="match status" value="1"/>
</dbReference>
<comment type="caution">
    <text evidence="5">The sequence shown here is derived from an EMBL/GenBank/DDBJ whole genome shotgun (WGS) entry which is preliminary data.</text>
</comment>
<evidence type="ECO:0000313" key="5">
    <source>
        <dbReference type="EMBL" id="CDH61455.1"/>
    </source>
</evidence>
<dbReference type="InterPro" id="IPR018061">
    <property type="entry name" value="Retropepsins"/>
</dbReference>
<dbReference type="CDD" id="cd00303">
    <property type="entry name" value="retropepsin_like"/>
    <property type="match status" value="1"/>
</dbReference>
<feature type="region of interest" description="Disordered" evidence="3">
    <location>
        <begin position="418"/>
        <end position="442"/>
    </location>
</feature>
<dbReference type="InterPro" id="IPR021109">
    <property type="entry name" value="Peptidase_aspartic_dom_sf"/>
</dbReference>
<proteinExistence type="predicted"/>
<evidence type="ECO:0000259" key="4">
    <source>
        <dbReference type="PROSITE" id="PS50175"/>
    </source>
</evidence>
<accession>A0A068SHE4</accession>